<protein>
    <recommendedName>
        <fullName evidence="1">Methyltransferase type 11 domain-containing protein</fullName>
    </recommendedName>
</protein>
<dbReference type="Gene3D" id="3.40.50.150">
    <property type="entry name" value="Vaccinia Virus protein VP39"/>
    <property type="match status" value="1"/>
</dbReference>
<evidence type="ECO:0000313" key="2">
    <source>
        <dbReference type="EMBL" id="CAA9380382.1"/>
    </source>
</evidence>
<dbReference type="SUPFAM" id="SSF53335">
    <property type="entry name" value="S-adenosyl-L-methionine-dependent methyltransferases"/>
    <property type="match status" value="1"/>
</dbReference>
<reference evidence="2" key="1">
    <citation type="submission" date="2020-02" db="EMBL/GenBank/DDBJ databases">
        <authorList>
            <person name="Meier V. D."/>
        </authorList>
    </citation>
    <scope>NUCLEOTIDE SEQUENCE</scope>
    <source>
        <strain evidence="2">AVDCRST_MAG74</strain>
    </source>
</reference>
<proteinExistence type="predicted"/>
<feature type="domain" description="Methyltransferase type 11" evidence="1">
    <location>
        <begin position="38"/>
        <end position="77"/>
    </location>
</feature>
<dbReference type="EMBL" id="CADCUR010000024">
    <property type="protein sequence ID" value="CAA9380382.1"/>
    <property type="molecule type" value="Genomic_DNA"/>
</dbReference>
<dbReference type="PANTHER" id="PTHR43591">
    <property type="entry name" value="METHYLTRANSFERASE"/>
    <property type="match status" value="1"/>
</dbReference>
<evidence type="ECO:0000259" key="1">
    <source>
        <dbReference type="Pfam" id="PF08241"/>
    </source>
</evidence>
<name>A0A6J4NBT2_9BACT</name>
<dbReference type="AlphaFoldDB" id="A0A6J4NBT2"/>
<dbReference type="InterPro" id="IPR029063">
    <property type="entry name" value="SAM-dependent_MTases_sf"/>
</dbReference>
<organism evidence="2">
    <name type="scientific">uncultured Pyrinomonadaceae bacterium</name>
    <dbReference type="NCBI Taxonomy" id="2283094"/>
    <lineage>
        <taxon>Bacteria</taxon>
        <taxon>Pseudomonadati</taxon>
        <taxon>Acidobacteriota</taxon>
        <taxon>Blastocatellia</taxon>
        <taxon>Blastocatellales</taxon>
        <taxon>Pyrinomonadaceae</taxon>
        <taxon>environmental samples</taxon>
    </lineage>
</organism>
<dbReference type="GO" id="GO:0008757">
    <property type="term" value="F:S-adenosylmethionine-dependent methyltransferase activity"/>
    <property type="evidence" value="ECO:0007669"/>
    <property type="project" value="InterPro"/>
</dbReference>
<dbReference type="InterPro" id="IPR013216">
    <property type="entry name" value="Methyltransf_11"/>
</dbReference>
<gene>
    <name evidence="2" type="ORF">AVDCRST_MAG74-450</name>
</gene>
<dbReference type="CDD" id="cd02440">
    <property type="entry name" value="AdoMet_MTases"/>
    <property type="match status" value="1"/>
</dbReference>
<accession>A0A6J4NBT2</accession>
<dbReference type="PANTHER" id="PTHR43591:SF24">
    <property type="entry name" value="2-METHOXY-6-POLYPRENYL-1,4-BENZOQUINOL METHYLASE, MITOCHONDRIAL"/>
    <property type="match status" value="1"/>
</dbReference>
<sequence>MKILDVGCGANKHKGAIGLDNNPRTAADVIHDLGVVPYPFADDEFDLIVSNHVVEHIPDVMAFVTELYRITKPGGRIKLLTPHYTNPDWANDPTHRNHFNSYSFNTFIADRQVFDFYTDVRLKPVRTYVSLANLWKAAGIEFLVNLDCKSPKFRFTRKFWEHYLSYIFRGKELRFEFEVIKSEKVEK</sequence>
<dbReference type="Pfam" id="PF08241">
    <property type="entry name" value="Methyltransf_11"/>
    <property type="match status" value="1"/>
</dbReference>